<sequence>MGRTALMLLTVVAVEGRPSSRSSVRLVRLSLNLGPSRYSAKDRRSTRTAIDPTAIVVPDTSIMSSSVRRRAMRPRMDYGRRLRTRRREALQPPGGH</sequence>
<dbReference type="EMBL" id="BGZK01001182">
    <property type="protein sequence ID" value="GBP73673.1"/>
    <property type="molecule type" value="Genomic_DNA"/>
</dbReference>
<organism evidence="2 3">
    <name type="scientific">Eumeta variegata</name>
    <name type="common">Bagworm moth</name>
    <name type="synonym">Eumeta japonica</name>
    <dbReference type="NCBI Taxonomy" id="151549"/>
    <lineage>
        <taxon>Eukaryota</taxon>
        <taxon>Metazoa</taxon>
        <taxon>Ecdysozoa</taxon>
        <taxon>Arthropoda</taxon>
        <taxon>Hexapoda</taxon>
        <taxon>Insecta</taxon>
        <taxon>Pterygota</taxon>
        <taxon>Neoptera</taxon>
        <taxon>Endopterygota</taxon>
        <taxon>Lepidoptera</taxon>
        <taxon>Glossata</taxon>
        <taxon>Ditrysia</taxon>
        <taxon>Tineoidea</taxon>
        <taxon>Psychidae</taxon>
        <taxon>Oiketicinae</taxon>
        <taxon>Eumeta</taxon>
    </lineage>
</organism>
<evidence type="ECO:0000256" key="1">
    <source>
        <dbReference type="SAM" id="MobiDB-lite"/>
    </source>
</evidence>
<feature type="region of interest" description="Disordered" evidence="1">
    <location>
        <begin position="65"/>
        <end position="96"/>
    </location>
</feature>
<evidence type="ECO:0000313" key="2">
    <source>
        <dbReference type="EMBL" id="GBP73673.1"/>
    </source>
</evidence>
<keyword evidence="3" id="KW-1185">Reference proteome</keyword>
<reference evidence="2 3" key="1">
    <citation type="journal article" date="2019" name="Commun. Biol.">
        <title>The bagworm genome reveals a unique fibroin gene that provides high tensile strength.</title>
        <authorList>
            <person name="Kono N."/>
            <person name="Nakamura H."/>
            <person name="Ohtoshi R."/>
            <person name="Tomita M."/>
            <person name="Numata K."/>
            <person name="Arakawa K."/>
        </authorList>
    </citation>
    <scope>NUCLEOTIDE SEQUENCE [LARGE SCALE GENOMIC DNA]</scope>
</reference>
<gene>
    <name evidence="2" type="ORF">EVAR_103955_1</name>
</gene>
<dbReference type="AlphaFoldDB" id="A0A4C1YEB8"/>
<dbReference type="Proteomes" id="UP000299102">
    <property type="component" value="Unassembled WGS sequence"/>
</dbReference>
<protein>
    <submittedName>
        <fullName evidence="2">Uncharacterized protein</fullName>
    </submittedName>
</protein>
<comment type="caution">
    <text evidence="2">The sequence shown here is derived from an EMBL/GenBank/DDBJ whole genome shotgun (WGS) entry which is preliminary data.</text>
</comment>
<accession>A0A4C1YEB8</accession>
<evidence type="ECO:0000313" key="3">
    <source>
        <dbReference type="Proteomes" id="UP000299102"/>
    </source>
</evidence>
<name>A0A4C1YEB8_EUMVA</name>
<proteinExistence type="predicted"/>